<feature type="chain" id="PRO_5047371469" evidence="1">
    <location>
        <begin position="24"/>
        <end position="324"/>
    </location>
</feature>
<evidence type="ECO:0000256" key="1">
    <source>
        <dbReference type="SAM" id="SignalP"/>
    </source>
</evidence>
<keyword evidence="3" id="KW-1185">Reference proteome</keyword>
<dbReference type="InterPro" id="IPR019853">
    <property type="entry name" value="GldB-like"/>
</dbReference>
<dbReference type="NCBIfam" id="TIGR03514">
    <property type="entry name" value="GldB_lipo"/>
    <property type="match status" value="1"/>
</dbReference>
<keyword evidence="1" id="KW-0732">Signal</keyword>
<organism evidence="2 3">
    <name type="scientific">Robiginitalea marina</name>
    <dbReference type="NCBI Taxonomy" id="2954105"/>
    <lineage>
        <taxon>Bacteria</taxon>
        <taxon>Pseudomonadati</taxon>
        <taxon>Bacteroidota</taxon>
        <taxon>Flavobacteriia</taxon>
        <taxon>Flavobacteriales</taxon>
        <taxon>Flavobacteriaceae</taxon>
        <taxon>Robiginitalea</taxon>
    </lineage>
</organism>
<protein>
    <submittedName>
        <fullName evidence="2">Gliding motility lipoprotein GldB</fullName>
    </submittedName>
</protein>
<dbReference type="Pfam" id="PF25594">
    <property type="entry name" value="GldB_lipo"/>
    <property type="match status" value="1"/>
</dbReference>
<name>A0ABT1B008_9FLAO</name>
<gene>
    <name evidence="2" type="primary">gldB</name>
    <name evidence="2" type="ORF">NG653_07775</name>
</gene>
<dbReference type="RefSeq" id="WP_252741129.1">
    <property type="nucleotide sequence ID" value="NZ_JAMXIB010000005.1"/>
</dbReference>
<keyword evidence="2" id="KW-0449">Lipoprotein</keyword>
<comment type="caution">
    <text evidence="2">The sequence shown here is derived from an EMBL/GenBank/DDBJ whole genome shotgun (WGS) entry which is preliminary data.</text>
</comment>
<sequence>MRPAAKFLAALAAFALLARCGDAANGVKPEVLAIPLSLEVDRFDLAFDQSSPEGLPDLKAAYPYLFPAQFSDSVWLHLLTDTLQQQLRAEVKKAFPEFDPYQAELELLFKHIRYYFPQSRVPEKVITLTNNVDYRKRVYLTDTLLLIGLDSYLGPDHEFYGNFSRYVAQELDPRLLVGDVADQFADRVVPLPRERSFVSRMVYYGKALYLKDLLMPLAPDSVKIGYRADQWQWALDNEGQIWRYFVERELLYSTDQGLAPRFLDPAPFSKFRLELDNESPGRIGRYMGWQIVRAFMERNDVGLDEMLNTPGEDLFRRANYKPPK</sequence>
<evidence type="ECO:0000313" key="2">
    <source>
        <dbReference type="EMBL" id="MCO5724753.1"/>
    </source>
</evidence>
<reference evidence="2 3" key="1">
    <citation type="submission" date="2022-06" db="EMBL/GenBank/DDBJ databases">
        <authorList>
            <person name="Xuan X."/>
        </authorList>
    </citation>
    <scope>NUCLEOTIDE SEQUENCE [LARGE SCALE GENOMIC DNA]</scope>
    <source>
        <strain evidence="2 3">2V75</strain>
    </source>
</reference>
<evidence type="ECO:0000313" key="3">
    <source>
        <dbReference type="Proteomes" id="UP001206312"/>
    </source>
</evidence>
<dbReference type="Proteomes" id="UP001206312">
    <property type="component" value="Unassembled WGS sequence"/>
</dbReference>
<proteinExistence type="predicted"/>
<dbReference type="EMBL" id="JAMXIB010000005">
    <property type="protein sequence ID" value="MCO5724753.1"/>
    <property type="molecule type" value="Genomic_DNA"/>
</dbReference>
<accession>A0ABT1B008</accession>
<feature type="signal peptide" evidence="1">
    <location>
        <begin position="1"/>
        <end position="23"/>
    </location>
</feature>